<evidence type="ECO:0000256" key="6">
    <source>
        <dbReference type="ARBA" id="ARBA00022847"/>
    </source>
</evidence>
<keyword evidence="8" id="KW-0445">Lipid transport</keyword>
<name>A0AAV6S4E9_SOLSE</name>
<dbReference type="PANTHER" id="PTHR11328:SF29">
    <property type="entry name" value="SODIUM-DEPENDENT LYSOPHOSPHATIDYLCHOLINE SYMPORTER 1"/>
    <property type="match status" value="1"/>
</dbReference>
<feature type="transmembrane region" description="Helical" evidence="12">
    <location>
        <begin position="359"/>
        <end position="380"/>
    </location>
</feature>
<keyword evidence="4" id="KW-1003">Cell membrane</keyword>
<dbReference type="GO" id="GO:0051978">
    <property type="term" value="F:lysophospholipid:sodium symporter activity"/>
    <property type="evidence" value="ECO:0007669"/>
    <property type="project" value="TreeGrafter"/>
</dbReference>
<evidence type="ECO:0000313" key="13">
    <source>
        <dbReference type="EMBL" id="KAG7511307.1"/>
    </source>
</evidence>
<evidence type="ECO:0000256" key="2">
    <source>
        <dbReference type="ARBA" id="ARBA00008335"/>
    </source>
</evidence>
<keyword evidence="14" id="KW-1185">Reference proteome</keyword>
<evidence type="ECO:0000256" key="7">
    <source>
        <dbReference type="ARBA" id="ARBA00022989"/>
    </source>
</evidence>
<dbReference type="AlphaFoldDB" id="A0AAV6S4E9"/>
<keyword evidence="10" id="KW-1015">Disulfide bond</keyword>
<evidence type="ECO:0000256" key="10">
    <source>
        <dbReference type="ARBA" id="ARBA00023157"/>
    </source>
</evidence>
<evidence type="ECO:0000256" key="1">
    <source>
        <dbReference type="ARBA" id="ARBA00004651"/>
    </source>
</evidence>
<sequence>MVRGKSTESSTINLMHVKPKNTEIKPAEAVDQGDRLSLCTKLCYAIGGIPYQITGSILCLFLQIYLLDVAQLDPSFASIILFVGQAWDAITDPTVGFLVSRSRWTRIGRMMPWIIFSTPFAVLTYFLIWFVLPIEQGKFVWCLMFYFLFQSMQTCFHVPYSALTMFITSDQKERDSATAYRMMVEVLGSLLGTVIQGQIVGGSSNCPTEDGFPESRNISSIQVEQTRKSYMVASGVVCTIYVVCAAVLFLGVSEKKGRDHQNPLTFCQGLCLVMSHKPYVKLVIGFLFTCLAFMVMLRFFIRFKENERIFYFQECYNLLCLQTVTAVCLKTASFISQLLQGNLVLFITYTLGYRNEVQNLLLTVMLSATLSVPGWQWFLTRCGKKMTIYYGMSLVIPFLIIMVSTKLYLTACYLISVGAGLSVGAAFFLPWYARLLRSPETVPEIHPYTDRSMLPDAVDDFKVQNPDRHGHEALFYSYYVFFIKFSTGISLGISTLSLKFAGYVTGSCSQPELVGFTLKMLISPLPVFLIIVGLLIIRTYPVDEKRRRSNNRILQDRLNNESKPESSAAAIKVAVDDDPTVTN</sequence>
<keyword evidence="5 12" id="KW-0812">Transmembrane</keyword>
<evidence type="ECO:0000256" key="9">
    <source>
        <dbReference type="ARBA" id="ARBA00023136"/>
    </source>
</evidence>
<evidence type="ECO:0000256" key="12">
    <source>
        <dbReference type="SAM" id="Phobius"/>
    </source>
</evidence>
<feature type="transmembrane region" description="Helical" evidence="12">
    <location>
        <begin position="413"/>
        <end position="433"/>
    </location>
</feature>
<dbReference type="EMBL" id="JAGKHQ010000008">
    <property type="protein sequence ID" value="KAG7511307.1"/>
    <property type="molecule type" value="Genomic_DNA"/>
</dbReference>
<evidence type="ECO:0000256" key="3">
    <source>
        <dbReference type="ARBA" id="ARBA00022448"/>
    </source>
</evidence>
<evidence type="ECO:0000313" key="14">
    <source>
        <dbReference type="Proteomes" id="UP000693946"/>
    </source>
</evidence>
<dbReference type="Pfam" id="PF13347">
    <property type="entry name" value="MFS_2"/>
    <property type="match status" value="3"/>
</dbReference>
<feature type="transmembrane region" description="Helical" evidence="12">
    <location>
        <begin position="478"/>
        <end position="501"/>
    </location>
</feature>
<dbReference type="GO" id="GO:0005886">
    <property type="term" value="C:plasma membrane"/>
    <property type="evidence" value="ECO:0007669"/>
    <property type="project" value="UniProtKB-SubCell"/>
</dbReference>
<feature type="transmembrane region" description="Helical" evidence="12">
    <location>
        <begin position="230"/>
        <end position="252"/>
    </location>
</feature>
<keyword evidence="3" id="KW-0813">Transport</keyword>
<keyword evidence="7 12" id="KW-1133">Transmembrane helix</keyword>
<comment type="caution">
    <text evidence="13">The sequence shown here is derived from an EMBL/GenBank/DDBJ whole genome shotgun (WGS) entry which is preliminary data.</text>
</comment>
<evidence type="ECO:0000256" key="5">
    <source>
        <dbReference type="ARBA" id="ARBA00022692"/>
    </source>
</evidence>
<feature type="transmembrane region" description="Helical" evidence="12">
    <location>
        <begin position="76"/>
        <end position="99"/>
    </location>
</feature>
<comment type="similarity">
    <text evidence="2">Belongs to the major facilitator superfamily.</text>
</comment>
<gene>
    <name evidence="13" type="ORF">JOB18_046785</name>
</gene>
<protein>
    <submittedName>
        <fullName evidence="13">Sodium-dependent lysophosphatidylcholine symporter 1-B-like</fullName>
    </submittedName>
</protein>
<keyword evidence="9 12" id="KW-0472">Membrane</keyword>
<dbReference type="GO" id="GO:0140329">
    <property type="term" value="P:lysophospholipid translocation"/>
    <property type="evidence" value="ECO:0007669"/>
    <property type="project" value="TreeGrafter"/>
</dbReference>
<keyword evidence="11" id="KW-0325">Glycoprotein</keyword>
<feature type="transmembrane region" description="Helical" evidence="12">
    <location>
        <begin position="111"/>
        <end position="132"/>
    </location>
</feature>
<feature type="transmembrane region" description="Helical" evidence="12">
    <location>
        <begin position="42"/>
        <end position="64"/>
    </location>
</feature>
<dbReference type="GO" id="GO:0008643">
    <property type="term" value="P:carbohydrate transport"/>
    <property type="evidence" value="ECO:0007669"/>
    <property type="project" value="InterPro"/>
</dbReference>
<feature type="transmembrane region" description="Helical" evidence="12">
    <location>
        <begin position="282"/>
        <end position="303"/>
    </location>
</feature>
<comment type="subcellular location">
    <subcellularLocation>
        <location evidence="1">Cell membrane</location>
        <topology evidence="1">Multi-pass membrane protein</topology>
    </subcellularLocation>
</comment>
<dbReference type="Proteomes" id="UP000693946">
    <property type="component" value="Linkage Group LG16"/>
</dbReference>
<organism evidence="13 14">
    <name type="scientific">Solea senegalensis</name>
    <name type="common">Senegalese sole</name>
    <dbReference type="NCBI Taxonomy" id="28829"/>
    <lineage>
        <taxon>Eukaryota</taxon>
        <taxon>Metazoa</taxon>
        <taxon>Chordata</taxon>
        <taxon>Craniata</taxon>
        <taxon>Vertebrata</taxon>
        <taxon>Euteleostomi</taxon>
        <taxon>Actinopterygii</taxon>
        <taxon>Neopterygii</taxon>
        <taxon>Teleostei</taxon>
        <taxon>Neoteleostei</taxon>
        <taxon>Acanthomorphata</taxon>
        <taxon>Carangaria</taxon>
        <taxon>Pleuronectiformes</taxon>
        <taxon>Pleuronectoidei</taxon>
        <taxon>Soleidae</taxon>
        <taxon>Solea</taxon>
    </lineage>
</organism>
<dbReference type="GO" id="GO:1990379">
    <property type="term" value="P:lipid transport across blood-brain barrier"/>
    <property type="evidence" value="ECO:0007669"/>
    <property type="project" value="TreeGrafter"/>
</dbReference>
<evidence type="ECO:0000256" key="11">
    <source>
        <dbReference type="ARBA" id="ARBA00023180"/>
    </source>
</evidence>
<evidence type="ECO:0000256" key="8">
    <source>
        <dbReference type="ARBA" id="ARBA00023055"/>
    </source>
</evidence>
<dbReference type="PANTHER" id="PTHR11328">
    <property type="entry name" value="MAJOR FACILITATOR SUPERFAMILY DOMAIN-CONTAINING PROTEIN"/>
    <property type="match status" value="1"/>
</dbReference>
<accession>A0AAV6S4E9</accession>
<feature type="transmembrane region" description="Helical" evidence="12">
    <location>
        <begin position="521"/>
        <end position="540"/>
    </location>
</feature>
<feature type="transmembrane region" description="Helical" evidence="12">
    <location>
        <begin position="144"/>
        <end position="167"/>
    </location>
</feature>
<dbReference type="GO" id="GO:0015245">
    <property type="term" value="F:fatty acid transmembrane transporter activity"/>
    <property type="evidence" value="ECO:0007669"/>
    <property type="project" value="TreeGrafter"/>
</dbReference>
<keyword evidence="6" id="KW-0769">Symport</keyword>
<evidence type="ECO:0000256" key="4">
    <source>
        <dbReference type="ARBA" id="ARBA00022475"/>
    </source>
</evidence>
<feature type="transmembrane region" description="Helical" evidence="12">
    <location>
        <begin position="315"/>
        <end position="339"/>
    </location>
</feature>
<feature type="transmembrane region" description="Helical" evidence="12">
    <location>
        <begin position="387"/>
        <end position="407"/>
    </location>
</feature>
<dbReference type="InterPro" id="IPR039672">
    <property type="entry name" value="MFS_2"/>
</dbReference>
<proteinExistence type="inferred from homology"/>
<reference evidence="13 14" key="1">
    <citation type="journal article" date="2021" name="Sci. Rep.">
        <title>Chromosome anchoring in Senegalese sole (Solea senegalensis) reveals sex-associated markers and genome rearrangements in flatfish.</title>
        <authorList>
            <person name="Guerrero-Cozar I."/>
            <person name="Gomez-Garrido J."/>
            <person name="Berbel C."/>
            <person name="Martinez-Blanch J.F."/>
            <person name="Alioto T."/>
            <person name="Claros M.G."/>
            <person name="Gagnaire P.A."/>
            <person name="Manchado M."/>
        </authorList>
    </citation>
    <scope>NUCLEOTIDE SEQUENCE [LARGE SCALE GENOMIC DNA]</scope>
    <source>
        <strain evidence="13">Sse05_10M</strain>
    </source>
</reference>